<evidence type="ECO:0000256" key="1">
    <source>
        <dbReference type="ARBA" id="ARBA00001974"/>
    </source>
</evidence>
<accession>A0A395JFL8</accession>
<evidence type="ECO:0000256" key="4">
    <source>
        <dbReference type="ARBA" id="ARBA00022827"/>
    </source>
</evidence>
<dbReference type="FunCoup" id="A0A395JFL8">
    <property type="interactions" value="339"/>
</dbReference>
<dbReference type="OrthoDB" id="9781621at2"/>
<feature type="domain" description="FAD/NAD(P)-binding" evidence="6">
    <location>
        <begin position="13"/>
        <end position="346"/>
    </location>
</feature>
<evidence type="ECO:0000256" key="2">
    <source>
        <dbReference type="ARBA" id="ARBA00005272"/>
    </source>
</evidence>
<protein>
    <submittedName>
        <fullName evidence="7">NADH dehydrogenase</fullName>
    </submittedName>
</protein>
<dbReference type="PANTHER" id="PTHR42913">
    <property type="entry name" value="APOPTOSIS-INDUCING FACTOR 1"/>
    <property type="match status" value="1"/>
</dbReference>
<dbReference type="PRINTS" id="PR00411">
    <property type="entry name" value="PNDRDTASEI"/>
</dbReference>
<gene>
    <name evidence="7" type="ORF">DFR28_10759</name>
</gene>
<dbReference type="InterPro" id="IPR036188">
    <property type="entry name" value="FAD/NAD-bd_sf"/>
</dbReference>
<proteinExistence type="inferred from homology"/>
<keyword evidence="3" id="KW-0285">Flavoprotein</keyword>
<keyword evidence="5" id="KW-0560">Oxidoreductase</keyword>
<comment type="similarity">
    <text evidence="2">Belongs to the NADH dehydrogenase family.</text>
</comment>
<dbReference type="PRINTS" id="PR00368">
    <property type="entry name" value="FADPNR"/>
</dbReference>
<comment type="cofactor">
    <cofactor evidence="1">
        <name>FAD</name>
        <dbReference type="ChEBI" id="CHEBI:57692"/>
    </cofactor>
</comment>
<evidence type="ECO:0000256" key="5">
    <source>
        <dbReference type="ARBA" id="ARBA00023002"/>
    </source>
</evidence>
<dbReference type="SUPFAM" id="SSF51905">
    <property type="entry name" value="FAD/NAD(P)-binding domain"/>
    <property type="match status" value="1"/>
</dbReference>
<dbReference type="PANTHER" id="PTHR42913:SF3">
    <property type="entry name" value="64 KDA MITOCHONDRIAL NADH DEHYDROGENASE (EUROFUNG)"/>
    <property type="match status" value="1"/>
</dbReference>
<dbReference type="InterPro" id="IPR051169">
    <property type="entry name" value="NADH-Q_oxidoreductase"/>
</dbReference>
<evidence type="ECO:0000259" key="6">
    <source>
        <dbReference type="Pfam" id="PF07992"/>
    </source>
</evidence>
<organism evidence="7 8">
    <name type="scientific">Arenicella xantha</name>
    <dbReference type="NCBI Taxonomy" id="644221"/>
    <lineage>
        <taxon>Bacteria</taxon>
        <taxon>Pseudomonadati</taxon>
        <taxon>Pseudomonadota</taxon>
        <taxon>Gammaproteobacteria</taxon>
        <taxon>Arenicellales</taxon>
        <taxon>Arenicellaceae</taxon>
        <taxon>Arenicella</taxon>
    </lineage>
</organism>
<dbReference type="Proteomes" id="UP000253083">
    <property type="component" value="Unassembled WGS sequence"/>
</dbReference>
<dbReference type="Pfam" id="PF07992">
    <property type="entry name" value="Pyr_redox_2"/>
    <property type="match status" value="1"/>
</dbReference>
<dbReference type="AlphaFoldDB" id="A0A395JFL8"/>
<dbReference type="GO" id="GO:0019646">
    <property type="term" value="P:aerobic electron transport chain"/>
    <property type="evidence" value="ECO:0007669"/>
    <property type="project" value="TreeGrafter"/>
</dbReference>
<dbReference type="Gene3D" id="3.50.50.100">
    <property type="match status" value="1"/>
</dbReference>
<dbReference type="InterPro" id="IPR023753">
    <property type="entry name" value="FAD/NAD-binding_dom"/>
</dbReference>
<keyword evidence="4" id="KW-0274">FAD</keyword>
<evidence type="ECO:0000313" key="8">
    <source>
        <dbReference type="Proteomes" id="UP000253083"/>
    </source>
</evidence>
<dbReference type="InParanoid" id="A0A395JFL8"/>
<name>A0A395JFL8_9GAMM</name>
<comment type="caution">
    <text evidence="7">The sequence shown here is derived from an EMBL/GenBank/DDBJ whole genome shotgun (WGS) entry which is preliminary data.</text>
</comment>
<reference evidence="7 8" key="1">
    <citation type="submission" date="2018-06" db="EMBL/GenBank/DDBJ databases">
        <title>Genomic Encyclopedia of Type Strains, Phase IV (KMG-IV): sequencing the most valuable type-strain genomes for metagenomic binning, comparative biology and taxonomic classification.</title>
        <authorList>
            <person name="Goeker M."/>
        </authorList>
    </citation>
    <scope>NUCLEOTIDE SEQUENCE [LARGE SCALE GENOMIC DNA]</scope>
    <source>
        <strain evidence="7 8">DSM 24032</strain>
    </source>
</reference>
<dbReference type="GO" id="GO:0003955">
    <property type="term" value="F:NAD(P)H dehydrogenase (quinone) activity"/>
    <property type="evidence" value="ECO:0007669"/>
    <property type="project" value="TreeGrafter"/>
</dbReference>
<evidence type="ECO:0000256" key="3">
    <source>
        <dbReference type="ARBA" id="ARBA00022630"/>
    </source>
</evidence>
<dbReference type="EMBL" id="QNRT01000007">
    <property type="protein sequence ID" value="RBP48457.1"/>
    <property type="molecule type" value="Genomic_DNA"/>
</dbReference>
<sequence length="442" mass="48203">MQTSNPSTKTIPHVVIVGGGAGGLELATKLGRKLGRKNKANITLIDQHRVHIWKPLLHEVATGSLDTEIDGIVYRAHAARHHYHFQLGSVSGIDRESKQLHLDALLDDKGDVVVDSRIVEYDTLIMAIGSVSNDFGTPGVSEFCSMLDSKQQAQRFQQTLLNLLLKKSQSASDDAELSALRLAIVGAGATGVELSAELYHVIEVVSMYDVEGNVLPKLHIDLIEAGPRILPALPERIAESAATELEKLGVRIHTNTRITSASRTGFTDADDTLIPADIMVWAAGVRAANWVAEIGLEVNRINQIVCLPSLKTKTDPSIYAIGDCCSITNQDGKPIPPRAQAAHQMASTVAANVLREFAGKPLRDFKYVDYGSLVNLSRFSTVGSLMGNLMRGSLFIEGRIARLMYLSLYRMHQLAVHGYIKGPFIILLSSLSKIIRPKIKLH</sequence>
<evidence type="ECO:0000313" key="7">
    <source>
        <dbReference type="EMBL" id="RBP48457.1"/>
    </source>
</evidence>
<keyword evidence="8" id="KW-1185">Reference proteome</keyword>